<dbReference type="RefSeq" id="WP_342371993.1">
    <property type="nucleotide sequence ID" value="NZ_CP115965.1"/>
</dbReference>
<evidence type="ECO:0000256" key="2">
    <source>
        <dbReference type="ARBA" id="ARBA00010945"/>
    </source>
</evidence>
<keyword evidence="10 16" id="KW-0460">Magnesium</keyword>
<comment type="similarity">
    <text evidence="2 16">Belongs to the DNA polymerase type-Y family.</text>
</comment>
<comment type="subcellular location">
    <subcellularLocation>
        <location evidence="1 16">Cytoplasm</location>
    </subcellularLocation>
</comment>
<dbReference type="PANTHER" id="PTHR11076:SF33">
    <property type="entry name" value="DNA POLYMERASE KAPPA"/>
    <property type="match status" value="1"/>
</dbReference>
<evidence type="ECO:0000256" key="10">
    <source>
        <dbReference type="ARBA" id="ARBA00022842"/>
    </source>
</evidence>
<evidence type="ECO:0000256" key="11">
    <source>
        <dbReference type="ARBA" id="ARBA00022932"/>
    </source>
</evidence>
<accession>A0ABZ3C4H0</accession>
<evidence type="ECO:0000256" key="6">
    <source>
        <dbReference type="ARBA" id="ARBA00022695"/>
    </source>
</evidence>
<dbReference type="SUPFAM" id="SSF56672">
    <property type="entry name" value="DNA/RNA polymerases"/>
    <property type="match status" value="1"/>
</dbReference>
<dbReference type="Pfam" id="PF21999">
    <property type="entry name" value="IMS_HHH_1"/>
    <property type="match status" value="1"/>
</dbReference>
<evidence type="ECO:0000256" key="16">
    <source>
        <dbReference type="HAMAP-Rule" id="MF_01113"/>
    </source>
</evidence>
<comment type="cofactor">
    <cofactor evidence="16">
        <name>Mg(2+)</name>
        <dbReference type="ChEBI" id="CHEBI:18420"/>
    </cofactor>
    <text evidence="16">Binds 2 magnesium ions per subunit.</text>
</comment>
<dbReference type="Gene3D" id="3.30.70.270">
    <property type="match status" value="1"/>
</dbReference>
<comment type="subunit">
    <text evidence="16">Monomer.</text>
</comment>
<keyword evidence="18" id="KW-0689">Ribosomal protein</keyword>
<evidence type="ECO:0000256" key="12">
    <source>
        <dbReference type="ARBA" id="ARBA00023125"/>
    </source>
</evidence>
<evidence type="ECO:0000259" key="17">
    <source>
        <dbReference type="PROSITE" id="PS50173"/>
    </source>
</evidence>
<keyword evidence="11 16" id="KW-0239">DNA-directed DNA polymerase</keyword>
<dbReference type="NCBIfam" id="NF003015">
    <property type="entry name" value="PRK03858.1"/>
    <property type="match status" value="1"/>
</dbReference>
<evidence type="ECO:0000256" key="7">
    <source>
        <dbReference type="ARBA" id="ARBA00022705"/>
    </source>
</evidence>
<dbReference type="GO" id="GO:0005840">
    <property type="term" value="C:ribosome"/>
    <property type="evidence" value="ECO:0007669"/>
    <property type="project" value="UniProtKB-KW"/>
</dbReference>
<feature type="domain" description="UmuC" evidence="17">
    <location>
        <begin position="4"/>
        <end position="183"/>
    </location>
</feature>
<dbReference type="InterPro" id="IPR001126">
    <property type="entry name" value="UmuC"/>
</dbReference>
<dbReference type="EC" id="2.7.7.7" evidence="16"/>
<evidence type="ECO:0000256" key="8">
    <source>
        <dbReference type="ARBA" id="ARBA00022723"/>
    </source>
</evidence>
<comment type="catalytic activity">
    <reaction evidence="15 16">
        <text>DNA(n) + a 2'-deoxyribonucleoside 5'-triphosphate = DNA(n+1) + diphosphate</text>
        <dbReference type="Rhea" id="RHEA:22508"/>
        <dbReference type="Rhea" id="RHEA-COMP:17339"/>
        <dbReference type="Rhea" id="RHEA-COMP:17340"/>
        <dbReference type="ChEBI" id="CHEBI:33019"/>
        <dbReference type="ChEBI" id="CHEBI:61560"/>
        <dbReference type="ChEBI" id="CHEBI:173112"/>
        <dbReference type="EC" id="2.7.7.7"/>
    </reaction>
</comment>
<evidence type="ECO:0000256" key="4">
    <source>
        <dbReference type="ARBA" id="ARBA00022490"/>
    </source>
</evidence>
<evidence type="ECO:0000256" key="5">
    <source>
        <dbReference type="ARBA" id="ARBA00022679"/>
    </source>
</evidence>
<keyword evidence="9 16" id="KW-0227">DNA damage</keyword>
<proteinExistence type="inferred from homology"/>
<dbReference type="Proteomes" id="UP001434337">
    <property type="component" value="Chromosome"/>
</dbReference>
<evidence type="ECO:0000256" key="9">
    <source>
        <dbReference type="ARBA" id="ARBA00022763"/>
    </source>
</evidence>
<dbReference type="NCBIfam" id="NF002677">
    <property type="entry name" value="PRK02406.1"/>
    <property type="match status" value="1"/>
</dbReference>
<feature type="binding site" evidence="16">
    <location>
        <position position="8"/>
    </location>
    <ligand>
        <name>Mg(2+)</name>
        <dbReference type="ChEBI" id="CHEBI:18420"/>
    </ligand>
</feature>
<dbReference type="InterPro" id="IPR053848">
    <property type="entry name" value="IMS_HHH_1"/>
</dbReference>
<dbReference type="Gene3D" id="3.30.1490.100">
    <property type="entry name" value="DNA polymerase, Y-family, little finger domain"/>
    <property type="match status" value="1"/>
</dbReference>
<reference evidence="18 19" key="1">
    <citation type="journal article" date="2023" name="Environ Microbiome">
        <title>A coral-associated actinobacterium mitigates coral bleaching under heat stress.</title>
        <authorList>
            <person name="Li J."/>
            <person name="Zou Y."/>
            <person name="Li Q."/>
            <person name="Zhang J."/>
            <person name="Bourne D.G."/>
            <person name="Lyu Y."/>
            <person name="Liu C."/>
            <person name="Zhang S."/>
        </authorList>
    </citation>
    <scope>NUCLEOTIDE SEQUENCE [LARGE SCALE GENOMIC DNA]</scope>
    <source>
        <strain evidence="18 19">SCSIO 13291</strain>
    </source>
</reference>
<sequence>MPVIAHVDMDAFYVEVALRERPELRGRPVWVGGASRGVVLSASYEARAYGVEGGMSSTRARRLCPDAVAIRPDYDAYEEVSDGVFAIFASITPTVERVSLDEAFLDLTGTGRLLGGPVEVGELIRAMVADEQGVPCSVGIAPTKLIAKMGSNAAKPNGLVQVQPGEVVSFLHPQPVEKIWGVGPAMTASLHKLGLTTIGQVAHTPKSTLQRALGARAGAELWELAWGIDGRRVVATPADRSVGNQETFDRDTDDPAVIATELLRISARVASRMRRAGLVGRTVTLTLRFADFRTVQKSLTLAAPTDGTDALHAAALRLWAAFRLERPRIRRVGVRVEGLVEAGQVATQPALDEPEHGWRDAERAADAVVARFGPHALVRAALTGPKRGSV</sequence>
<keyword evidence="6 16" id="KW-0548">Nucleotidyltransferase</keyword>
<keyword evidence="18" id="KW-0687">Ribonucleoprotein</keyword>
<keyword evidence="3 16" id="KW-0515">Mutator protein</keyword>
<organism evidence="18 19">
    <name type="scientific">Propioniciclava soli</name>
    <dbReference type="NCBI Taxonomy" id="2775081"/>
    <lineage>
        <taxon>Bacteria</taxon>
        <taxon>Bacillati</taxon>
        <taxon>Actinomycetota</taxon>
        <taxon>Actinomycetes</taxon>
        <taxon>Propionibacteriales</taxon>
        <taxon>Propionibacteriaceae</taxon>
        <taxon>Propioniciclava</taxon>
    </lineage>
</organism>
<dbReference type="Pfam" id="PF00817">
    <property type="entry name" value="IMS"/>
    <property type="match status" value="1"/>
</dbReference>
<dbReference type="InterPro" id="IPR017961">
    <property type="entry name" value="DNA_pol_Y-fam_little_finger"/>
</dbReference>
<keyword evidence="19" id="KW-1185">Reference proteome</keyword>
<dbReference type="HAMAP" id="MF_01113">
    <property type="entry name" value="DNApol_IV"/>
    <property type="match status" value="1"/>
</dbReference>
<dbReference type="SUPFAM" id="SSF100879">
    <property type="entry name" value="Lesion bypass DNA polymerase (Y-family), little finger domain"/>
    <property type="match status" value="1"/>
</dbReference>
<keyword evidence="8 16" id="KW-0479">Metal-binding</keyword>
<dbReference type="Gene3D" id="3.40.1170.60">
    <property type="match status" value="1"/>
</dbReference>
<dbReference type="Pfam" id="PF11799">
    <property type="entry name" value="IMS_C"/>
    <property type="match status" value="1"/>
</dbReference>
<dbReference type="PROSITE" id="PS50173">
    <property type="entry name" value="UMUC"/>
    <property type="match status" value="1"/>
</dbReference>
<feature type="binding site" evidence="16">
    <location>
        <position position="101"/>
    </location>
    <ligand>
        <name>Mg(2+)</name>
        <dbReference type="ChEBI" id="CHEBI:18420"/>
    </ligand>
</feature>
<evidence type="ECO:0000256" key="1">
    <source>
        <dbReference type="ARBA" id="ARBA00004496"/>
    </source>
</evidence>
<feature type="active site" evidence="16">
    <location>
        <position position="102"/>
    </location>
</feature>
<keyword evidence="4 16" id="KW-0963">Cytoplasm</keyword>
<dbReference type="InterPro" id="IPR036775">
    <property type="entry name" value="DNA_pol_Y-fam_lit_finger_sf"/>
</dbReference>
<evidence type="ECO:0000256" key="15">
    <source>
        <dbReference type="ARBA" id="ARBA00049244"/>
    </source>
</evidence>
<dbReference type="GO" id="GO:0003887">
    <property type="term" value="F:DNA-directed DNA polymerase activity"/>
    <property type="evidence" value="ECO:0007669"/>
    <property type="project" value="UniProtKB-EC"/>
</dbReference>
<dbReference type="InterPro" id="IPR043502">
    <property type="entry name" value="DNA/RNA_pol_sf"/>
</dbReference>
<dbReference type="CDD" id="cd03586">
    <property type="entry name" value="PolY_Pol_IV_kappa"/>
    <property type="match status" value="1"/>
</dbReference>
<comment type="function">
    <text evidence="14 16">Poorly processive, error-prone DNA polymerase involved in untargeted mutagenesis. Copies undamaged DNA at stalled replication forks, which arise in vivo from mismatched or misaligned primer ends. These misaligned primers can be extended by PolIV. Exhibits no 3'-5' exonuclease (proofreading) activity. May be involved in translesional synthesis, in conjunction with the beta clamp from PolIII.</text>
</comment>
<evidence type="ECO:0000256" key="13">
    <source>
        <dbReference type="ARBA" id="ARBA00023204"/>
    </source>
</evidence>
<dbReference type="InterPro" id="IPR043128">
    <property type="entry name" value="Rev_trsase/Diguanyl_cyclase"/>
</dbReference>
<gene>
    <name evidence="16 18" type="primary">dinB</name>
    <name evidence="18" type="ORF">PCC79_12345</name>
</gene>
<evidence type="ECO:0000256" key="3">
    <source>
        <dbReference type="ARBA" id="ARBA00022457"/>
    </source>
</evidence>
<dbReference type="EMBL" id="CP115965">
    <property type="protein sequence ID" value="WZW97684.1"/>
    <property type="molecule type" value="Genomic_DNA"/>
</dbReference>
<evidence type="ECO:0000256" key="14">
    <source>
        <dbReference type="ARBA" id="ARBA00025589"/>
    </source>
</evidence>
<protein>
    <recommendedName>
        <fullName evidence="16">DNA polymerase IV</fullName>
        <shortName evidence="16">Pol IV</shortName>
        <ecNumber evidence="16">2.7.7.7</ecNumber>
    </recommendedName>
</protein>
<evidence type="ECO:0000313" key="18">
    <source>
        <dbReference type="EMBL" id="WZW97684.1"/>
    </source>
</evidence>
<name>A0ABZ3C4H0_9ACTN</name>
<dbReference type="InterPro" id="IPR022880">
    <property type="entry name" value="DNApol_IV"/>
</dbReference>
<keyword evidence="12 16" id="KW-0238">DNA-binding</keyword>
<keyword evidence="7 16" id="KW-0235">DNA replication</keyword>
<feature type="site" description="Substrate discrimination" evidence="16">
    <location>
        <position position="13"/>
    </location>
</feature>
<dbReference type="InterPro" id="IPR050116">
    <property type="entry name" value="DNA_polymerase-Y"/>
</dbReference>
<evidence type="ECO:0000313" key="19">
    <source>
        <dbReference type="Proteomes" id="UP001434337"/>
    </source>
</evidence>
<dbReference type="PANTHER" id="PTHR11076">
    <property type="entry name" value="DNA REPAIR POLYMERASE UMUC / TRANSFERASE FAMILY MEMBER"/>
    <property type="match status" value="1"/>
</dbReference>
<keyword evidence="13 16" id="KW-0234">DNA repair</keyword>
<dbReference type="Gene3D" id="1.10.150.20">
    <property type="entry name" value="5' to 3' exonuclease, C-terminal subdomain"/>
    <property type="match status" value="1"/>
</dbReference>
<keyword evidence="5 16" id="KW-0808">Transferase</keyword>